<comment type="caution">
    <text evidence="1">The sequence shown here is derived from an EMBL/GenBank/DDBJ whole genome shotgun (WGS) entry which is preliminary data.</text>
</comment>
<protein>
    <submittedName>
        <fullName evidence="1">Uncharacterized protein</fullName>
    </submittedName>
</protein>
<dbReference type="Proteomes" id="UP001219525">
    <property type="component" value="Unassembled WGS sequence"/>
</dbReference>
<keyword evidence="2" id="KW-1185">Reference proteome</keyword>
<name>A0AAD6YAE0_9AGAR</name>
<proteinExistence type="predicted"/>
<evidence type="ECO:0000313" key="1">
    <source>
        <dbReference type="EMBL" id="KAJ7199153.1"/>
    </source>
</evidence>
<dbReference type="AlphaFoldDB" id="A0AAD6YAE0"/>
<accession>A0AAD6YAE0</accession>
<sequence length="165" mass="19295">MNSWNAGHVRHLDYDNSPHDSLGLLLRRIGLESLKVDALADECKFTSAESVLRRVPDGNRITTLVLTTSHDNWHFDSTNYIYKYNVERHKYRHYVGPYLERMVTVVPQYASKPGVQVPPLNRALVVQNIEHSMPRLTEMGIISVCFLRYIWNDDPTERRRHTDLY</sequence>
<organism evidence="1 2">
    <name type="scientific">Mycena pura</name>
    <dbReference type="NCBI Taxonomy" id="153505"/>
    <lineage>
        <taxon>Eukaryota</taxon>
        <taxon>Fungi</taxon>
        <taxon>Dikarya</taxon>
        <taxon>Basidiomycota</taxon>
        <taxon>Agaricomycotina</taxon>
        <taxon>Agaricomycetes</taxon>
        <taxon>Agaricomycetidae</taxon>
        <taxon>Agaricales</taxon>
        <taxon>Marasmiineae</taxon>
        <taxon>Mycenaceae</taxon>
        <taxon>Mycena</taxon>
    </lineage>
</organism>
<dbReference type="EMBL" id="JARJCW010000069">
    <property type="protein sequence ID" value="KAJ7199153.1"/>
    <property type="molecule type" value="Genomic_DNA"/>
</dbReference>
<gene>
    <name evidence="1" type="ORF">GGX14DRAFT_468147</name>
</gene>
<evidence type="ECO:0000313" key="2">
    <source>
        <dbReference type="Proteomes" id="UP001219525"/>
    </source>
</evidence>
<reference evidence="1" key="1">
    <citation type="submission" date="2023-03" db="EMBL/GenBank/DDBJ databases">
        <title>Massive genome expansion in bonnet fungi (Mycena s.s.) driven by repeated elements and novel gene families across ecological guilds.</title>
        <authorList>
            <consortium name="Lawrence Berkeley National Laboratory"/>
            <person name="Harder C.B."/>
            <person name="Miyauchi S."/>
            <person name="Viragh M."/>
            <person name="Kuo A."/>
            <person name="Thoen E."/>
            <person name="Andreopoulos B."/>
            <person name="Lu D."/>
            <person name="Skrede I."/>
            <person name="Drula E."/>
            <person name="Henrissat B."/>
            <person name="Morin E."/>
            <person name="Kohler A."/>
            <person name="Barry K."/>
            <person name="LaButti K."/>
            <person name="Morin E."/>
            <person name="Salamov A."/>
            <person name="Lipzen A."/>
            <person name="Mereny Z."/>
            <person name="Hegedus B."/>
            <person name="Baldrian P."/>
            <person name="Stursova M."/>
            <person name="Weitz H."/>
            <person name="Taylor A."/>
            <person name="Grigoriev I.V."/>
            <person name="Nagy L.G."/>
            <person name="Martin F."/>
            <person name="Kauserud H."/>
        </authorList>
    </citation>
    <scope>NUCLEOTIDE SEQUENCE</scope>
    <source>
        <strain evidence="1">9144</strain>
    </source>
</reference>